<evidence type="ECO:0000313" key="1">
    <source>
        <dbReference type="EMBL" id="ELU38504.1"/>
    </source>
</evidence>
<reference evidence="1 2" key="1">
    <citation type="journal article" date="2013" name="Nat. Commun.">
        <title>The evolution and pathogenic mechanisms of the rice sheath blight pathogen.</title>
        <authorList>
            <person name="Zheng A."/>
            <person name="Lin R."/>
            <person name="Xu L."/>
            <person name="Qin P."/>
            <person name="Tang C."/>
            <person name="Ai P."/>
            <person name="Zhang D."/>
            <person name="Liu Y."/>
            <person name="Sun Z."/>
            <person name="Feng H."/>
            <person name="Wang Y."/>
            <person name="Chen Y."/>
            <person name="Liang X."/>
            <person name="Fu R."/>
            <person name="Li Q."/>
            <person name="Zhang J."/>
            <person name="Yu X."/>
            <person name="Xie Z."/>
            <person name="Ding L."/>
            <person name="Guan P."/>
            <person name="Tang J."/>
            <person name="Liang Y."/>
            <person name="Wang S."/>
            <person name="Deng Q."/>
            <person name="Li S."/>
            <person name="Zhu J."/>
            <person name="Wang L."/>
            <person name="Liu H."/>
            <person name="Li P."/>
        </authorList>
    </citation>
    <scope>NUCLEOTIDE SEQUENCE [LARGE SCALE GENOMIC DNA]</scope>
    <source>
        <strain evidence="2">AG-1 IA</strain>
    </source>
</reference>
<accession>L8WQ84</accession>
<dbReference type="HOGENOM" id="CLU_2470625_0_0_1"/>
<comment type="caution">
    <text evidence="1">The sequence shown here is derived from an EMBL/GenBank/DDBJ whole genome shotgun (WGS) entry which is preliminary data.</text>
</comment>
<dbReference type="Proteomes" id="UP000011668">
    <property type="component" value="Unassembled WGS sequence"/>
</dbReference>
<gene>
    <name evidence="1" type="ORF">AG1IA_07465</name>
</gene>
<protein>
    <submittedName>
        <fullName evidence="1">Uncharacterized protein</fullName>
    </submittedName>
</protein>
<evidence type="ECO:0000313" key="2">
    <source>
        <dbReference type="Proteomes" id="UP000011668"/>
    </source>
</evidence>
<keyword evidence="2" id="KW-1185">Reference proteome</keyword>
<name>L8WQ84_THACA</name>
<dbReference type="EMBL" id="AFRT01002141">
    <property type="protein sequence ID" value="ELU38504.1"/>
    <property type="molecule type" value="Genomic_DNA"/>
</dbReference>
<proteinExistence type="predicted"/>
<dbReference type="AlphaFoldDB" id="L8WQ84"/>
<organism evidence="1 2">
    <name type="scientific">Thanatephorus cucumeris (strain AG1-IA)</name>
    <name type="common">Rice sheath blight fungus</name>
    <name type="synonym">Rhizoctonia solani</name>
    <dbReference type="NCBI Taxonomy" id="983506"/>
    <lineage>
        <taxon>Eukaryota</taxon>
        <taxon>Fungi</taxon>
        <taxon>Dikarya</taxon>
        <taxon>Basidiomycota</taxon>
        <taxon>Agaricomycotina</taxon>
        <taxon>Agaricomycetes</taxon>
        <taxon>Cantharellales</taxon>
        <taxon>Ceratobasidiaceae</taxon>
        <taxon>Rhizoctonia</taxon>
        <taxon>Rhizoctonia solani AG-1</taxon>
    </lineage>
</organism>
<sequence length="88" mass="9598">MDGTGKREKTNAMSAVWYSRRTGVGRAWTRRSNEGVLALSQVSTGEIRMVETEGVGFGGMGRGGEQGREIREADVLLCDPHVFVVLVQ</sequence>